<comment type="subunit">
    <text evidence="7">Homodimer. Binds to stalled ribosomes, contacting rRNA.</text>
</comment>
<feature type="domain" description="Smr" evidence="9">
    <location>
        <begin position="707"/>
        <end position="782"/>
    </location>
</feature>
<dbReference type="GO" id="GO:0072344">
    <property type="term" value="P:rescue of stalled ribosome"/>
    <property type="evidence" value="ECO:0007669"/>
    <property type="project" value="UniProtKB-UniRule"/>
</dbReference>
<dbReference type="InterPro" id="IPR045076">
    <property type="entry name" value="MutS"/>
</dbReference>
<dbReference type="NCBIfam" id="TIGR01069">
    <property type="entry name" value="mutS2"/>
    <property type="match status" value="1"/>
</dbReference>
<dbReference type="SMART" id="SM00533">
    <property type="entry name" value="MUTSd"/>
    <property type="match status" value="1"/>
</dbReference>
<keyword evidence="7" id="KW-0255">Endonuclease</keyword>
<dbReference type="RefSeq" id="WP_014560401.1">
    <property type="nucleotide sequence ID" value="NC_017464.1"/>
</dbReference>
<comment type="similarity">
    <text evidence="7">Belongs to the DNA mismatch repair MutS family. MutS2 subfamily.</text>
</comment>
<dbReference type="Gene3D" id="3.40.50.300">
    <property type="entry name" value="P-loop containing nucleotide triphosphate hydrolases"/>
    <property type="match status" value="1"/>
</dbReference>
<evidence type="ECO:0000313" key="10">
    <source>
        <dbReference type="EMBL" id="AFH49248.1"/>
    </source>
</evidence>
<keyword evidence="1 7" id="KW-0699">rRNA-binding</keyword>
<evidence type="ECO:0000256" key="2">
    <source>
        <dbReference type="ARBA" id="ARBA00022741"/>
    </source>
</evidence>
<dbReference type="HAMAP" id="MF_00092">
    <property type="entry name" value="MutS2"/>
    <property type="match status" value="1"/>
</dbReference>
<dbReference type="FunFam" id="3.40.50.300:FF:000830">
    <property type="entry name" value="Endonuclease MutS2"/>
    <property type="match status" value="1"/>
</dbReference>
<dbReference type="AlphaFoldDB" id="I0AJU1"/>
<keyword evidence="8" id="KW-0175">Coiled coil</keyword>
<dbReference type="Proteomes" id="UP000007394">
    <property type="component" value="Chromosome"/>
</dbReference>
<dbReference type="OrthoDB" id="9808166at2"/>
<comment type="function">
    <text evidence="7">Acts as a ribosome collision sensor, splitting the ribosome into its 2 subunits. Detects stalled/collided 70S ribosomes which it binds and splits by an ATP-hydrolysis driven conformational change. Acts upstream of the ribosome quality control system (RQC), a ribosome-associated complex that mediates the extraction of incompletely synthesized nascent chains from stalled ribosomes and their subsequent degradation. Probably generates substrates for RQC.</text>
</comment>
<keyword evidence="3 7" id="KW-0378">Hydrolase</keyword>
<dbReference type="Pfam" id="PF20297">
    <property type="entry name" value="MSSS"/>
    <property type="match status" value="1"/>
</dbReference>
<dbReference type="PANTHER" id="PTHR48466:SF2">
    <property type="entry name" value="OS10G0509000 PROTEIN"/>
    <property type="match status" value="1"/>
</dbReference>
<reference evidence="10 11" key="1">
    <citation type="journal article" date="2012" name="Front. Microbiol.">
        <title>Complete genome of Ignavibacterium album, a metabolically versatile, flagellated, facultative anaerobe from the phylum Chlorobi.</title>
        <authorList>
            <person name="Liu Z."/>
            <person name="Frigaard N.-U."/>
            <person name="Vogl K."/>
            <person name="Iino T."/>
            <person name="Ohkuma M."/>
            <person name="Overmann J."/>
            <person name="Bryant D.A."/>
        </authorList>
    </citation>
    <scope>NUCLEOTIDE SEQUENCE [LARGE SCALE GENOMIC DNA]</scope>
    <source>
        <strain evidence="11">DSM 19864 / JCM 16511 / NBRC 101810 / Mat9-16</strain>
    </source>
</reference>
<dbReference type="GO" id="GO:0030983">
    <property type="term" value="F:mismatched DNA binding"/>
    <property type="evidence" value="ECO:0007669"/>
    <property type="project" value="InterPro"/>
</dbReference>
<evidence type="ECO:0000256" key="1">
    <source>
        <dbReference type="ARBA" id="ARBA00022730"/>
    </source>
</evidence>
<keyword evidence="4 7" id="KW-0067">ATP-binding</keyword>
<dbReference type="EMBL" id="CP003418">
    <property type="protein sequence ID" value="AFH49248.1"/>
    <property type="molecule type" value="Genomic_DNA"/>
</dbReference>
<proteinExistence type="inferred from homology"/>
<name>I0AJU1_IGNAJ</name>
<dbReference type="GO" id="GO:0004519">
    <property type="term" value="F:endonuclease activity"/>
    <property type="evidence" value="ECO:0007669"/>
    <property type="project" value="UniProtKB-UniRule"/>
</dbReference>
<keyword evidence="6 7" id="KW-0238">DNA-binding</keyword>
<feature type="coiled-coil region" evidence="8">
    <location>
        <begin position="507"/>
        <end position="630"/>
    </location>
</feature>
<sequence>MIDKSVIEKLEFDKLLKHISGYCITDKGKSLILNLAPTDSLDKINFQGSIVEEAKNFLIKQGNIQIDLSSDLSESLFQSRIEGAILSTKKMLEIRNLARTSRLINNLFSKDKVNYPLLSEYTQQLFSDRLFEHQIEKIISDDGDIKENASKTLTEIRKEIRAKKDELIKSINRIIKTLKEEDIVREDYLTLRDGRMVIPVKAEHKRHIRGFIHSESSTGQTVYIEPEETLELNNDIVSLSFSERREIERLLRELTRLVGQNSSELISSFDRITFIDSVFARANYSLEIVGSFPGIDNHKPINIIDARHPLLIKKLGRNKTVPLNLKLENDRVVIITGPNAGGKTVVLKTIGILTIMLQSGIHIPAHPDSNFHLFSKVLIDIGDQQSIEDDLSTFSSHLKNLNHILNEADKNSLVLLDEIGTGTDPTEGASLAAAILKKLLEKGALVFASTHHGSLKLFAYNVPGMVNAAMQFNHETISPTYVFKLGILGSSYAFQIAERIGMQKDVIDEAEKLMDSEKHTLEKFISEVEAKSNQLEKKLAELEKENSRLKGLSNLYKQSYEKLEKEKKEILRKAKTEADKYLEDVNRKVEKVIKDIKESSAEKTVIKEAKQTIRELKQETANELKEFQEESITKDDFSEGDFVKLKNSNAVGKIIEIDRDKNKATVLVGSIKMLAKLSDIIPAKEIKEKQAREVHDFIKMPSVNYRLDIRGKRADEAEYEIIKFVDDAYQSGFDRAEILHGKGTGALKKLVKEILSSHSGVKTFYFAPIEHGGDGITIIEFN</sequence>
<dbReference type="GO" id="GO:0005524">
    <property type="term" value="F:ATP binding"/>
    <property type="evidence" value="ECO:0007669"/>
    <property type="project" value="UniProtKB-UniRule"/>
</dbReference>
<dbReference type="EC" id="3.1.-.-" evidence="7"/>
<dbReference type="SMART" id="SM00534">
    <property type="entry name" value="MUTSac"/>
    <property type="match status" value="1"/>
</dbReference>
<dbReference type="GO" id="GO:0019843">
    <property type="term" value="F:rRNA binding"/>
    <property type="evidence" value="ECO:0007669"/>
    <property type="project" value="UniProtKB-UniRule"/>
</dbReference>
<dbReference type="KEGG" id="ial:IALB_1540"/>
<accession>I0AJU1</accession>
<keyword evidence="11" id="KW-1185">Reference proteome</keyword>
<dbReference type="InterPro" id="IPR002625">
    <property type="entry name" value="Smr_dom"/>
</dbReference>
<dbReference type="eggNOG" id="COG1193">
    <property type="taxonomic scope" value="Bacteria"/>
</dbReference>
<protein>
    <recommendedName>
        <fullName evidence="7">Endonuclease MutS2</fullName>
        <ecNumber evidence="7">3.1.-.-</ecNumber>
    </recommendedName>
    <alternativeName>
        <fullName evidence="7">Ribosome-associated protein quality control-upstream factor</fullName>
        <shortName evidence="7">RQC-upstream factor</shortName>
        <shortName evidence="7">RqcU</shortName>
        <ecNumber evidence="7">3.6.4.-</ecNumber>
    </alternativeName>
</protein>
<dbReference type="InterPro" id="IPR027417">
    <property type="entry name" value="P-loop_NTPase"/>
</dbReference>
<dbReference type="Gene3D" id="3.30.1370.110">
    <property type="match status" value="1"/>
</dbReference>
<comment type="function">
    <text evidence="7">Endonuclease that is involved in the suppression of homologous recombination and thus may have a key role in the control of bacterial genetic diversity.</text>
</comment>
<dbReference type="InterPro" id="IPR007696">
    <property type="entry name" value="DNA_mismatch_repair_MutS_core"/>
</dbReference>
<dbReference type="PANTHER" id="PTHR48466">
    <property type="entry name" value="OS10G0509000 PROTEIN-RELATED"/>
    <property type="match status" value="1"/>
</dbReference>
<keyword evidence="7" id="KW-0540">Nuclease</keyword>
<dbReference type="SUPFAM" id="SSF160443">
    <property type="entry name" value="SMR domain-like"/>
    <property type="match status" value="1"/>
</dbReference>
<dbReference type="PATRIC" id="fig|945713.3.peg.1540"/>
<dbReference type="GO" id="GO:0006298">
    <property type="term" value="P:mismatch repair"/>
    <property type="evidence" value="ECO:0007669"/>
    <property type="project" value="InterPro"/>
</dbReference>
<evidence type="ECO:0000256" key="8">
    <source>
        <dbReference type="SAM" id="Coils"/>
    </source>
</evidence>
<keyword evidence="5 7" id="KW-0694">RNA-binding</keyword>
<dbReference type="PIRSF" id="PIRSF005814">
    <property type="entry name" value="MutS_YshD"/>
    <property type="match status" value="1"/>
</dbReference>
<dbReference type="Pfam" id="PF00488">
    <property type="entry name" value="MutS_V"/>
    <property type="match status" value="1"/>
</dbReference>
<dbReference type="GO" id="GO:0043023">
    <property type="term" value="F:ribosomal large subunit binding"/>
    <property type="evidence" value="ECO:0007669"/>
    <property type="project" value="UniProtKB-UniRule"/>
</dbReference>
<dbReference type="SUPFAM" id="SSF52540">
    <property type="entry name" value="P-loop containing nucleoside triphosphate hydrolases"/>
    <property type="match status" value="1"/>
</dbReference>
<dbReference type="InterPro" id="IPR036063">
    <property type="entry name" value="Smr_dom_sf"/>
</dbReference>
<dbReference type="InterPro" id="IPR000432">
    <property type="entry name" value="DNA_mismatch_repair_MutS_C"/>
</dbReference>
<feature type="binding site" evidence="7">
    <location>
        <begin position="337"/>
        <end position="344"/>
    </location>
    <ligand>
        <name>ATP</name>
        <dbReference type="ChEBI" id="CHEBI:30616"/>
    </ligand>
</feature>
<dbReference type="GO" id="GO:0045910">
    <property type="term" value="P:negative regulation of DNA recombination"/>
    <property type="evidence" value="ECO:0007669"/>
    <property type="project" value="InterPro"/>
</dbReference>
<evidence type="ECO:0000256" key="7">
    <source>
        <dbReference type="HAMAP-Rule" id="MF_00092"/>
    </source>
</evidence>
<evidence type="ECO:0000256" key="3">
    <source>
        <dbReference type="ARBA" id="ARBA00022801"/>
    </source>
</evidence>
<evidence type="ECO:0000256" key="6">
    <source>
        <dbReference type="ARBA" id="ARBA00023125"/>
    </source>
</evidence>
<dbReference type="SMART" id="SM00463">
    <property type="entry name" value="SMR"/>
    <property type="match status" value="1"/>
</dbReference>
<gene>
    <name evidence="7 10" type="primary">mutS2</name>
    <name evidence="7" type="synonym">rqcU</name>
    <name evidence="10" type="ordered locus">IALB_1540</name>
</gene>
<dbReference type="GO" id="GO:0016887">
    <property type="term" value="F:ATP hydrolysis activity"/>
    <property type="evidence" value="ECO:0007669"/>
    <property type="project" value="InterPro"/>
</dbReference>
<evidence type="ECO:0000259" key="9">
    <source>
        <dbReference type="PROSITE" id="PS50828"/>
    </source>
</evidence>
<keyword evidence="2 7" id="KW-0547">Nucleotide-binding</keyword>
<evidence type="ECO:0000256" key="5">
    <source>
        <dbReference type="ARBA" id="ARBA00022884"/>
    </source>
</evidence>
<dbReference type="InterPro" id="IPR036187">
    <property type="entry name" value="DNA_mismatch_repair_MutS_sf"/>
</dbReference>
<dbReference type="EC" id="3.6.4.-" evidence="7"/>
<dbReference type="InterPro" id="IPR046893">
    <property type="entry name" value="MSSS"/>
</dbReference>
<dbReference type="STRING" id="945713.IALB_1540"/>
<dbReference type="HOGENOM" id="CLU_011252_2_1_10"/>
<organism evidence="10 11">
    <name type="scientific">Ignavibacterium album (strain DSM 19864 / JCM 16511 / NBRC 101810 / Mat9-16)</name>
    <dbReference type="NCBI Taxonomy" id="945713"/>
    <lineage>
        <taxon>Bacteria</taxon>
        <taxon>Pseudomonadati</taxon>
        <taxon>Ignavibacteriota</taxon>
        <taxon>Ignavibacteria</taxon>
        <taxon>Ignavibacteriales</taxon>
        <taxon>Ignavibacteriaceae</taxon>
        <taxon>Ignavibacterium</taxon>
    </lineage>
</organism>
<evidence type="ECO:0000313" key="11">
    <source>
        <dbReference type="Proteomes" id="UP000007394"/>
    </source>
</evidence>
<dbReference type="SUPFAM" id="SSF48334">
    <property type="entry name" value="DNA repair protein MutS, domain III"/>
    <property type="match status" value="1"/>
</dbReference>
<dbReference type="InterPro" id="IPR005747">
    <property type="entry name" value="MutS2"/>
</dbReference>
<dbReference type="GO" id="GO:0140664">
    <property type="term" value="F:ATP-dependent DNA damage sensor activity"/>
    <property type="evidence" value="ECO:0007669"/>
    <property type="project" value="InterPro"/>
</dbReference>
<evidence type="ECO:0000256" key="4">
    <source>
        <dbReference type="ARBA" id="ARBA00022840"/>
    </source>
</evidence>
<dbReference type="Pfam" id="PF01713">
    <property type="entry name" value="Smr"/>
    <property type="match status" value="1"/>
</dbReference>
<dbReference type="PROSITE" id="PS50828">
    <property type="entry name" value="SMR"/>
    <property type="match status" value="1"/>
</dbReference>